<dbReference type="RefSeq" id="WP_124222857.1">
    <property type="nucleotide sequence ID" value="NZ_RKQL01000004.1"/>
</dbReference>
<protein>
    <submittedName>
        <fullName evidence="5">Chorismate lyase</fullName>
    </submittedName>
</protein>
<comment type="caution">
    <text evidence="5">The sequence shown here is derived from an EMBL/GenBank/DDBJ whole genome shotgun (WGS) entry which is preliminary data.</text>
</comment>
<name>A0A3N4U8F9_9BURK</name>
<dbReference type="EMBL" id="RKQL01000004">
    <property type="protein sequence ID" value="RPE66742.1"/>
    <property type="molecule type" value="Genomic_DNA"/>
</dbReference>
<evidence type="ECO:0000313" key="5">
    <source>
        <dbReference type="EMBL" id="RPE66742.1"/>
    </source>
</evidence>
<keyword evidence="6" id="KW-1185">Reference proteome</keyword>
<accession>A0A3N4U8F9</accession>
<proteinExistence type="predicted"/>
<dbReference type="GO" id="GO:0006744">
    <property type="term" value="P:ubiquinone biosynthetic process"/>
    <property type="evidence" value="ECO:0007669"/>
    <property type="project" value="UniProtKB-KW"/>
</dbReference>
<dbReference type="Gene3D" id="3.40.1410.10">
    <property type="entry name" value="Chorismate lyase-like"/>
    <property type="match status" value="1"/>
</dbReference>
<evidence type="ECO:0000256" key="2">
    <source>
        <dbReference type="ARBA" id="ARBA00022688"/>
    </source>
</evidence>
<dbReference type="Proteomes" id="UP000272193">
    <property type="component" value="Unassembled WGS sequence"/>
</dbReference>
<reference evidence="5 6" key="1">
    <citation type="submission" date="2018-11" db="EMBL/GenBank/DDBJ databases">
        <title>Genomic Encyclopedia of Type Strains, Phase IV (KMG-IV): sequencing the most valuable type-strain genomes for metagenomic binning, comparative biology and taxonomic classification.</title>
        <authorList>
            <person name="Goeker M."/>
        </authorList>
    </citation>
    <scope>NUCLEOTIDE SEQUENCE [LARGE SCALE GENOMIC DNA]</scope>
    <source>
        <strain evidence="5 6">DSM 101684</strain>
    </source>
</reference>
<keyword evidence="1" id="KW-0963">Cytoplasm</keyword>
<dbReference type="AlphaFoldDB" id="A0A3N4U8F9"/>
<evidence type="ECO:0000256" key="4">
    <source>
        <dbReference type="ARBA" id="ARBA00023317"/>
    </source>
</evidence>
<dbReference type="Pfam" id="PF04345">
    <property type="entry name" value="Chor_lyase"/>
    <property type="match status" value="1"/>
</dbReference>
<organism evidence="5 6">
    <name type="scientific">Tibeticola sediminis</name>
    <dbReference type="NCBI Taxonomy" id="1917811"/>
    <lineage>
        <taxon>Bacteria</taxon>
        <taxon>Pseudomonadati</taxon>
        <taxon>Pseudomonadota</taxon>
        <taxon>Betaproteobacteria</taxon>
        <taxon>Burkholderiales</taxon>
        <taxon>Comamonadaceae</taxon>
        <taxon>Tibeticola</taxon>
    </lineage>
</organism>
<dbReference type="GO" id="GO:0005829">
    <property type="term" value="C:cytosol"/>
    <property type="evidence" value="ECO:0007669"/>
    <property type="project" value="TreeGrafter"/>
</dbReference>
<evidence type="ECO:0000256" key="1">
    <source>
        <dbReference type="ARBA" id="ARBA00022490"/>
    </source>
</evidence>
<evidence type="ECO:0000256" key="3">
    <source>
        <dbReference type="ARBA" id="ARBA00023239"/>
    </source>
</evidence>
<dbReference type="InterPro" id="IPR028978">
    <property type="entry name" value="Chorismate_lyase_/UTRA_dom_sf"/>
</dbReference>
<dbReference type="PANTHER" id="PTHR38683">
    <property type="entry name" value="CHORISMATE PYRUVATE-LYASE"/>
    <property type="match status" value="1"/>
</dbReference>
<dbReference type="SUPFAM" id="SSF64288">
    <property type="entry name" value="Chorismate lyase-like"/>
    <property type="match status" value="1"/>
</dbReference>
<dbReference type="InterPro" id="IPR007440">
    <property type="entry name" value="Chorismate--pyruvate_lyase"/>
</dbReference>
<dbReference type="OrthoDB" id="8606430at2"/>
<keyword evidence="4" id="KW-0670">Pyruvate</keyword>
<keyword evidence="2" id="KW-0831">Ubiquinone biosynthesis</keyword>
<keyword evidence="3 5" id="KW-0456">Lyase</keyword>
<sequence>MTLTPDALTALLRQSDGSLWHDDAMQAFGSLSPQAAGWLNERGSLTQRLRDAFGPVTVERLFEGARGAEAAAGLAEGRPVWERCVRLVAAGLPRIAARTCIPGWGPDNPWCEVQRLGDRPLGELLFELDDLERGPLRFARLGADARAPHARRCVYRRSGAVLELTEVFLDGVWGRADG</sequence>
<gene>
    <name evidence="5" type="ORF">EDC62_1814</name>
</gene>
<evidence type="ECO:0000313" key="6">
    <source>
        <dbReference type="Proteomes" id="UP000272193"/>
    </source>
</evidence>
<dbReference type="PANTHER" id="PTHR38683:SF1">
    <property type="entry name" value="CHORISMATE PYRUVATE-LYASE"/>
    <property type="match status" value="1"/>
</dbReference>
<dbReference type="GO" id="GO:0008813">
    <property type="term" value="F:chorismate lyase activity"/>
    <property type="evidence" value="ECO:0007669"/>
    <property type="project" value="InterPro"/>
</dbReference>